<evidence type="ECO:0000256" key="5">
    <source>
        <dbReference type="ARBA" id="ARBA00022737"/>
    </source>
</evidence>
<dbReference type="CDD" id="cd05467">
    <property type="entry name" value="CBM20"/>
    <property type="match status" value="1"/>
</dbReference>
<dbReference type="PANTHER" id="PTHR10131:SF157">
    <property type="entry name" value="RECEPTOR-ASSOCIATED FACTOR, PUTATIVE-RELATED"/>
    <property type="match status" value="1"/>
</dbReference>
<dbReference type="SUPFAM" id="SSF49452">
    <property type="entry name" value="Starch-binding domain-like"/>
    <property type="match status" value="1"/>
</dbReference>
<keyword evidence="5" id="KW-0677">Repeat</keyword>
<dbReference type="GO" id="GO:0016567">
    <property type="term" value="P:protein ubiquitination"/>
    <property type="evidence" value="ECO:0007669"/>
    <property type="project" value="InterPro"/>
</dbReference>
<evidence type="ECO:0000313" key="11">
    <source>
        <dbReference type="EMBL" id="EGC38327.1"/>
    </source>
</evidence>
<proteinExistence type="predicted"/>
<evidence type="ECO:0000256" key="7">
    <source>
        <dbReference type="ARBA" id="ARBA00022833"/>
    </source>
</evidence>
<evidence type="ECO:0000256" key="1">
    <source>
        <dbReference type="ARBA" id="ARBA00003051"/>
    </source>
</evidence>
<dbReference type="InterPro" id="IPR002044">
    <property type="entry name" value="CBM20"/>
</dbReference>
<dbReference type="GO" id="GO:0008270">
    <property type="term" value="F:zinc ion binding"/>
    <property type="evidence" value="ECO:0007669"/>
    <property type="project" value="UniProtKB-KW"/>
</dbReference>
<dbReference type="STRING" id="5786.F0ZCN7"/>
<comment type="function">
    <text evidence="1">Probable adapter protein and signal transducer that links members of the tumor necrosis factor receptor family to different signaling pathways by association with the receptor cytoplasmic domain and kinases.</text>
</comment>
<dbReference type="PROSITE" id="PS50089">
    <property type="entry name" value="ZF_RING_2"/>
    <property type="match status" value="1"/>
</dbReference>
<dbReference type="KEGG" id="dpp:DICPUDRAFT_149039"/>
<feature type="domain" description="CBM20" evidence="10">
    <location>
        <begin position="103"/>
        <end position="192"/>
    </location>
</feature>
<evidence type="ECO:0000256" key="3">
    <source>
        <dbReference type="ARBA" id="ARBA00022490"/>
    </source>
</evidence>
<keyword evidence="7" id="KW-0862">Zinc</keyword>
<gene>
    <name evidence="11" type="ORF">DICPUDRAFT_149039</name>
</gene>
<dbReference type="eggNOG" id="KOG0297">
    <property type="taxonomic scope" value="Eukaryota"/>
</dbReference>
<evidence type="ECO:0000259" key="10">
    <source>
        <dbReference type="PROSITE" id="PS51166"/>
    </source>
</evidence>
<dbReference type="SMART" id="SM00504">
    <property type="entry name" value="Ubox"/>
    <property type="match status" value="1"/>
</dbReference>
<dbReference type="PANTHER" id="PTHR10131">
    <property type="entry name" value="TNF RECEPTOR ASSOCIATED FACTOR"/>
    <property type="match status" value="1"/>
</dbReference>
<sequence length="192" mass="22201">MCRAEDLFVDRVSQHFICPIGKGVIEDPIVTPCGHTFCGPCLQGWLNTRRQCPTDRLPVTHKQLIPNWLVLNYLSELNVKCDHHTQGCIWVGKWNELNAHLKQCQAALPKIRFWLKYHVPFGQQIRVTGNCDQLGNWDPKKAFPLKFSQGDTWEGELISTQSGRIEYKYCISYYDTGELLYWEAGANRIVYN</sequence>
<dbReference type="Pfam" id="PF13923">
    <property type="entry name" value="zf-C3HC4_2"/>
    <property type="match status" value="1"/>
</dbReference>
<dbReference type="GO" id="GO:2001070">
    <property type="term" value="F:starch binding"/>
    <property type="evidence" value="ECO:0007669"/>
    <property type="project" value="InterPro"/>
</dbReference>
<dbReference type="OrthoDB" id="1305878at2759"/>
<dbReference type="GeneID" id="10502404"/>
<dbReference type="Gene3D" id="2.60.40.10">
    <property type="entry name" value="Immunoglobulins"/>
    <property type="match status" value="1"/>
</dbReference>
<dbReference type="GO" id="GO:0005737">
    <property type="term" value="C:cytoplasm"/>
    <property type="evidence" value="ECO:0007669"/>
    <property type="project" value="UniProtKB-SubCell"/>
</dbReference>
<dbReference type="InterPro" id="IPR003613">
    <property type="entry name" value="Ubox_domain"/>
</dbReference>
<dbReference type="Pfam" id="PF00686">
    <property type="entry name" value="CBM_20"/>
    <property type="match status" value="1"/>
</dbReference>
<feature type="domain" description="RING-type" evidence="9">
    <location>
        <begin position="18"/>
        <end position="56"/>
    </location>
</feature>
<dbReference type="EMBL" id="GL870979">
    <property type="protein sequence ID" value="EGC38327.1"/>
    <property type="molecule type" value="Genomic_DNA"/>
</dbReference>
<dbReference type="SMART" id="SM00184">
    <property type="entry name" value="RING"/>
    <property type="match status" value="1"/>
</dbReference>
<dbReference type="RefSeq" id="XP_003285188.1">
    <property type="nucleotide sequence ID" value="XM_003285140.1"/>
</dbReference>
<dbReference type="Proteomes" id="UP000001064">
    <property type="component" value="Unassembled WGS sequence"/>
</dbReference>
<dbReference type="InterPro" id="IPR013083">
    <property type="entry name" value="Znf_RING/FYVE/PHD"/>
</dbReference>
<keyword evidence="3" id="KW-0963">Cytoplasm</keyword>
<evidence type="ECO:0000259" key="9">
    <source>
        <dbReference type="PROSITE" id="PS50089"/>
    </source>
</evidence>
<dbReference type="InParanoid" id="F0ZCN7"/>
<evidence type="ECO:0000256" key="6">
    <source>
        <dbReference type="ARBA" id="ARBA00022771"/>
    </source>
</evidence>
<dbReference type="Gene3D" id="3.30.40.10">
    <property type="entry name" value="Zinc/RING finger domain, C3HC4 (zinc finger)"/>
    <property type="match status" value="1"/>
</dbReference>
<dbReference type="PROSITE" id="PS00518">
    <property type="entry name" value="ZF_RING_1"/>
    <property type="match status" value="1"/>
</dbReference>
<evidence type="ECO:0000256" key="2">
    <source>
        <dbReference type="ARBA" id="ARBA00004496"/>
    </source>
</evidence>
<organism evidence="11 12">
    <name type="scientific">Dictyostelium purpureum</name>
    <name type="common">Slime mold</name>
    <dbReference type="NCBI Taxonomy" id="5786"/>
    <lineage>
        <taxon>Eukaryota</taxon>
        <taxon>Amoebozoa</taxon>
        <taxon>Evosea</taxon>
        <taxon>Eumycetozoa</taxon>
        <taxon>Dictyostelia</taxon>
        <taxon>Dictyosteliales</taxon>
        <taxon>Dictyosteliaceae</taxon>
        <taxon>Dictyostelium</taxon>
    </lineage>
</organism>
<dbReference type="InterPro" id="IPR017907">
    <property type="entry name" value="Znf_RING_CS"/>
</dbReference>
<evidence type="ECO:0000256" key="8">
    <source>
        <dbReference type="PROSITE-ProRule" id="PRU00175"/>
    </source>
</evidence>
<keyword evidence="4" id="KW-0479">Metal-binding</keyword>
<evidence type="ECO:0008006" key="13">
    <source>
        <dbReference type="Google" id="ProtNLM"/>
    </source>
</evidence>
<dbReference type="GO" id="GO:0004842">
    <property type="term" value="F:ubiquitin-protein transferase activity"/>
    <property type="evidence" value="ECO:0007669"/>
    <property type="project" value="InterPro"/>
</dbReference>
<reference evidence="12" key="1">
    <citation type="journal article" date="2011" name="Genome Biol.">
        <title>Comparative genomics of the social amoebae Dictyostelium discoideum and Dictyostelium purpureum.</title>
        <authorList>
            <consortium name="US DOE Joint Genome Institute (JGI-PGF)"/>
            <person name="Sucgang R."/>
            <person name="Kuo A."/>
            <person name="Tian X."/>
            <person name="Salerno W."/>
            <person name="Parikh A."/>
            <person name="Feasley C.L."/>
            <person name="Dalin E."/>
            <person name="Tu H."/>
            <person name="Huang E."/>
            <person name="Barry K."/>
            <person name="Lindquist E."/>
            <person name="Shapiro H."/>
            <person name="Bruce D."/>
            <person name="Schmutz J."/>
            <person name="Salamov A."/>
            <person name="Fey P."/>
            <person name="Gaudet P."/>
            <person name="Anjard C."/>
            <person name="Babu M.M."/>
            <person name="Basu S."/>
            <person name="Bushmanova Y."/>
            <person name="van der Wel H."/>
            <person name="Katoh-Kurasawa M."/>
            <person name="Dinh C."/>
            <person name="Coutinho P.M."/>
            <person name="Saito T."/>
            <person name="Elias M."/>
            <person name="Schaap P."/>
            <person name="Kay R.R."/>
            <person name="Henrissat B."/>
            <person name="Eichinger L."/>
            <person name="Rivero F."/>
            <person name="Putnam N.H."/>
            <person name="West C.M."/>
            <person name="Loomis W.F."/>
            <person name="Chisholm R.L."/>
            <person name="Shaulsky G."/>
            <person name="Strassmann J.E."/>
            <person name="Queller D.C."/>
            <person name="Kuspa A."/>
            <person name="Grigoriev I.V."/>
        </authorList>
    </citation>
    <scope>NUCLEOTIDE SEQUENCE [LARGE SCALE GENOMIC DNA]</scope>
    <source>
        <strain evidence="12">QSDP1</strain>
    </source>
</reference>
<keyword evidence="12" id="KW-1185">Reference proteome</keyword>
<dbReference type="SMART" id="SM01065">
    <property type="entry name" value="CBM_2"/>
    <property type="match status" value="1"/>
</dbReference>
<comment type="subcellular location">
    <subcellularLocation>
        <location evidence="2">Cytoplasm</location>
    </subcellularLocation>
</comment>
<protein>
    <recommendedName>
        <fullName evidence="13">RING-type domain-containing protein</fullName>
    </recommendedName>
</protein>
<dbReference type="OMA" id="IRVTGNC"/>
<dbReference type="PROSITE" id="PS51166">
    <property type="entry name" value="CBM20"/>
    <property type="match status" value="1"/>
</dbReference>
<dbReference type="SUPFAM" id="SSF57850">
    <property type="entry name" value="RING/U-box"/>
    <property type="match status" value="1"/>
</dbReference>
<dbReference type="InterPro" id="IPR001841">
    <property type="entry name" value="Znf_RING"/>
</dbReference>
<evidence type="ECO:0000256" key="4">
    <source>
        <dbReference type="ARBA" id="ARBA00022723"/>
    </source>
</evidence>
<dbReference type="AlphaFoldDB" id="F0ZCN7"/>
<dbReference type="VEuPathDB" id="AmoebaDB:DICPUDRAFT_149039"/>
<dbReference type="InterPro" id="IPR013784">
    <property type="entry name" value="Carb-bd-like_fold"/>
</dbReference>
<keyword evidence="6 8" id="KW-0863">Zinc-finger</keyword>
<name>F0ZCN7_DICPU</name>
<accession>F0ZCN7</accession>
<dbReference type="InterPro" id="IPR013783">
    <property type="entry name" value="Ig-like_fold"/>
</dbReference>
<evidence type="ECO:0000313" key="12">
    <source>
        <dbReference type="Proteomes" id="UP000001064"/>
    </source>
</evidence>